<reference evidence="3" key="1">
    <citation type="journal article" date="2019" name="Int. J. Syst. Evol. Microbiol.">
        <title>The Global Catalogue of Microorganisms (GCM) 10K type strain sequencing project: providing services to taxonomists for standard genome sequencing and annotation.</title>
        <authorList>
            <consortium name="The Broad Institute Genomics Platform"/>
            <consortium name="The Broad Institute Genome Sequencing Center for Infectious Disease"/>
            <person name="Wu L."/>
            <person name="Ma J."/>
        </authorList>
    </citation>
    <scope>NUCLEOTIDE SEQUENCE [LARGE SCALE GENOMIC DNA]</scope>
    <source>
        <strain evidence="3">JCM 16908</strain>
    </source>
</reference>
<name>A0ABP7JFH8_9ACTN</name>
<comment type="caution">
    <text evidence="2">The sequence shown here is derived from an EMBL/GenBank/DDBJ whole genome shotgun (WGS) entry which is preliminary data.</text>
</comment>
<evidence type="ECO:0000313" key="2">
    <source>
        <dbReference type="EMBL" id="GAA3843752.1"/>
    </source>
</evidence>
<proteinExistence type="predicted"/>
<feature type="chain" id="PRO_5045670308" evidence="1">
    <location>
        <begin position="30"/>
        <end position="123"/>
    </location>
</feature>
<organism evidence="2 3">
    <name type="scientific">Sphaerisporangium flaviroseum</name>
    <dbReference type="NCBI Taxonomy" id="509199"/>
    <lineage>
        <taxon>Bacteria</taxon>
        <taxon>Bacillati</taxon>
        <taxon>Actinomycetota</taxon>
        <taxon>Actinomycetes</taxon>
        <taxon>Streptosporangiales</taxon>
        <taxon>Streptosporangiaceae</taxon>
        <taxon>Sphaerisporangium</taxon>
    </lineage>
</organism>
<evidence type="ECO:0000313" key="3">
    <source>
        <dbReference type="Proteomes" id="UP001500888"/>
    </source>
</evidence>
<accession>A0ABP7JFH8</accession>
<keyword evidence="1" id="KW-0732">Signal</keyword>
<protein>
    <submittedName>
        <fullName evidence="2">Uncharacterized protein</fullName>
    </submittedName>
</protein>
<dbReference type="EMBL" id="BAAAZR010000059">
    <property type="protein sequence ID" value="GAA3843752.1"/>
    <property type="molecule type" value="Genomic_DNA"/>
</dbReference>
<evidence type="ECO:0000256" key="1">
    <source>
        <dbReference type="SAM" id="SignalP"/>
    </source>
</evidence>
<keyword evidence="3" id="KW-1185">Reference proteome</keyword>
<dbReference type="Proteomes" id="UP001500888">
    <property type="component" value="Unassembled WGS sequence"/>
</dbReference>
<sequence>MIPRRSIAMLTTGAALAAGLLLDAGAAAAANLTPTPFSARATSAGPKIIKPRGCQTWIDAAGSGGAQRLHARCGKRQVHVQVSCPAGQASRVNYSKPWWRRGYNRADCQKYGWIVVGVVKTKK</sequence>
<gene>
    <name evidence="2" type="ORF">GCM10022226_78420</name>
</gene>
<feature type="signal peptide" evidence="1">
    <location>
        <begin position="1"/>
        <end position="29"/>
    </location>
</feature>